<keyword evidence="2" id="KW-1185">Reference proteome</keyword>
<gene>
    <name evidence="1" type="ORF">HPBE_LOCUS17167</name>
</gene>
<evidence type="ECO:0000313" key="2">
    <source>
        <dbReference type="Proteomes" id="UP000050761"/>
    </source>
</evidence>
<dbReference type="EMBL" id="UZAH01029835">
    <property type="protein sequence ID" value="VDP08128.1"/>
    <property type="molecule type" value="Genomic_DNA"/>
</dbReference>
<sequence>MLHEAVVRLVDVVHDRIFPKAGKRGVKVPAYGRSGTPLLEFRGLFFLTQKNGTCAKVVRYRVELGDNGDVSRPILAVEDDVIDIVVEVATGIFPGLSEGFCNCEFPWMVRSCWLDELRQSFTLLVLLQIVDSDELFRRPSGPNLGDDDHVVESVSFPMALL</sequence>
<evidence type="ECO:0000313" key="3">
    <source>
        <dbReference type="WBParaSite" id="HPBE_0001716801-mRNA-1"/>
    </source>
</evidence>
<dbReference type="WBParaSite" id="HPBE_0001716801-mRNA-1">
    <property type="protein sequence ID" value="HPBE_0001716801-mRNA-1"/>
    <property type="gene ID" value="HPBE_0001716801"/>
</dbReference>
<reference evidence="3" key="2">
    <citation type="submission" date="2019-09" db="UniProtKB">
        <authorList>
            <consortium name="WormBaseParasite"/>
        </authorList>
    </citation>
    <scope>IDENTIFICATION</scope>
</reference>
<evidence type="ECO:0000313" key="1">
    <source>
        <dbReference type="EMBL" id="VDP08128.1"/>
    </source>
</evidence>
<proteinExistence type="predicted"/>
<protein>
    <submittedName>
        <fullName evidence="1 3">Uncharacterized protein</fullName>
    </submittedName>
</protein>
<reference evidence="1 2" key="1">
    <citation type="submission" date="2018-11" db="EMBL/GenBank/DDBJ databases">
        <authorList>
            <consortium name="Pathogen Informatics"/>
        </authorList>
    </citation>
    <scope>NUCLEOTIDE SEQUENCE [LARGE SCALE GENOMIC DNA]</scope>
</reference>
<accession>A0A183G662</accession>
<accession>A0A3P8BEH7</accession>
<dbReference type="Proteomes" id="UP000050761">
    <property type="component" value="Unassembled WGS sequence"/>
</dbReference>
<organism evidence="2 3">
    <name type="scientific">Heligmosomoides polygyrus</name>
    <name type="common">Parasitic roundworm</name>
    <dbReference type="NCBI Taxonomy" id="6339"/>
    <lineage>
        <taxon>Eukaryota</taxon>
        <taxon>Metazoa</taxon>
        <taxon>Ecdysozoa</taxon>
        <taxon>Nematoda</taxon>
        <taxon>Chromadorea</taxon>
        <taxon>Rhabditida</taxon>
        <taxon>Rhabditina</taxon>
        <taxon>Rhabditomorpha</taxon>
        <taxon>Strongyloidea</taxon>
        <taxon>Heligmosomidae</taxon>
        <taxon>Heligmosomoides</taxon>
    </lineage>
</organism>
<dbReference type="AlphaFoldDB" id="A0A183G662"/>
<name>A0A183G662_HELPZ</name>